<feature type="compositionally biased region" description="Low complexity" evidence="1">
    <location>
        <begin position="236"/>
        <end position="261"/>
    </location>
</feature>
<feature type="region of interest" description="Disordered" evidence="1">
    <location>
        <begin position="404"/>
        <end position="513"/>
    </location>
</feature>
<reference evidence="2 3" key="1">
    <citation type="submission" date="2019-05" db="EMBL/GenBank/DDBJ databases">
        <title>Another draft genome of Portunus trituberculatus and its Hox gene families provides insights of decapod evolution.</title>
        <authorList>
            <person name="Jeong J.-H."/>
            <person name="Song I."/>
            <person name="Kim S."/>
            <person name="Choi T."/>
            <person name="Kim D."/>
            <person name="Ryu S."/>
            <person name="Kim W."/>
        </authorList>
    </citation>
    <scope>NUCLEOTIDE SEQUENCE [LARGE SCALE GENOMIC DNA]</scope>
    <source>
        <tissue evidence="2">Muscle</tissue>
    </source>
</reference>
<feature type="compositionally biased region" description="Pro residues" evidence="1">
    <location>
        <begin position="453"/>
        <end position="462"/>
    </location>
</feature>
<feature type="compositionally biased region" description="Pro residues" evidence="1">
    <location>
        <begin position="471"/>
        <end position="513"/>
    </location>
</feature>
<name>A0A5B7EM59_PORTR</name>
<feature type="compositionally biased region" description="Basic and acidic residues" evidence="1">
    <location>
        <begin position="129"/>
        <end position="142"/>
    </location>
</feature>
<gene>
    <name evidence="2" type="ORF">E2C01_027670</name>
</gene>
<evidence type="ECO:0000256" key="1">
    <source>
        <dbReference type="SAM" id="MobiDB-lite"/>
    </source>
</evidence>
<comment type="caution">
    <text evidence="2">The sequence shown here is derived from an EMBL/GenBank/DDBJ whole genome shotgun (WGS) entry which is preliminary data.</text>
</comment>
<organism evidence="2 3">
    <name type="scientific">Portunus trituberculatus</name>
    <name type="common">Swimming crab</name>
    <name type="synonym">Neptunus trituberculatus</name>
    <dbReference type="NCBI Taxonomy" id="210409"/>
    <lineage>
        <taxon>Eukaryota</taxon>
        <taxon>Metazoa</taxon>
        <taxon>Ecdysozoa</taxon>
        <taxon>Arthropoda</taxon>
        <taxon>Crustacea</taxon>
        <taxon>Multicrustacea</taxon>
        <taxon>Malacostraca</taxon>
        <taxon>Eumalacostraca</taxon>
        <taxon>Eucarida</taxon>
        <taxon>Decapoda</taxon>
        <taxon>Pleocyemata</taxon>
        <taxon>Brachyura</taxon>
        <taxon>Eubrachyura</taxon>
        <taxon>Portunoidea</taxon>
        <taxon>Portunidae</taxon>
        <taxon>Portuninae</taxon>
        <taxon>Portunus</taxon>
    </lineage>
</organism>
<evidence type="ECO:0000313" key="3">
    <source>
        <dbReference type="Proteomes" id="UP000324222"/>
    </source>
</evidence>
<dbReference type="AlphaFoldDB" id="A0A5B7EM59"/>
<dbReference type="EMBL" id="VSRR010003022">
    <property type="protein sequence ID" value="MPC34286.1"/>
    <property type="molecule type" value="Genomic_DNA"/>
</dbReference>
<dbReference type="OrthoDB" id="6341029at2759"/>
<protein>
    <submittedName>
        <fullName evidence="2">Uncharacterized protein</fullName>
    </submittedName>
</protein>
<dbReference type="PRINTS" id="PR01217">
    <property type="entry name" value="PRICHEXTENSN"/>
</dbReference>
<feature type="compositionally biased region" description="Low complexity" evidence="1">
    <location>
        <begin position="202"/>
        <end position="217"/>
    </location>
</feature>
<feature type="region of interest" description="Disordered" evidence="1">
    <location>
        <begin position="128"/>
        <end position="261"/>
    </location>
</feature>
<evidence type="ECO:0000313" key="2">
    <source>
        <dbReference type="EMBL" id="MPC34286.1"/>
    </source>
</evidence>
<sequence length="513" mass="55872">MRFSIFCGQPLYHVYTRWVSDTKTQKPYSFHGEISIVPPQIPQPAEAQCQRHLCFGGSWGGIGKIGQDTGITLSLEKLNGEVKLTAEAEGLEIRRRLTAQDSLAPCSVTPSPQPDLPTDSFEIFVRQNELPKKLPPDRDSPASKRRRLNFSSSGMNIQALFPFRPTPTLQPSSPKRSPHPFPQPHASKLVASPQSPRQAIHTTSPQPSTSRQSFHPSSPHPPFSKQPPHPSTAKITPTRQPQQHTPPQVPSHTSSSVSAHDSALEEVQQMQIKHVFTSGCGDCVTTQPVEGDGEEQAQGTAPQFLGAVVKPFIKIKVEVENPTSRFQLTPWLTADDATLFFGIKPNFKWIVGEEEELQKRIGVLLEHNSTLTLAMMKKQVKGRIDLHIVNTVLHYSYPHSETLLPKTPNPQHVGPIHPLPATSTLPQPLCPEPSLTSSLNPQSPTTLLDTPNPTSPADPLPPTSSADLLPPTSPSDPLPPTSPSDPLPPTSPSDPLPPISPSDPVPPTSPPHT</sequence>
<accession>A0A5B7EM59</accession>
<keyword evidence="3" id="KW-1185">Reference proteome</keyword>
<feature type="compositionally biased region" description="Pro residues" evidence="1">
    <location>
        <begin position="218"/>
        <end position="230"/>
    </location>
</feature>
<proteinExistence type="predicted"/>
<feature type="compositionally biased region" description="Polar residues" evidence="1">
    <location>
        <begin position="434"/>
        <end position="452"/>
    </location>
</feature>
<feature type="compositionally biased region" description="Polar residues" evidence="1">
    <location>
        <begin position="192"/>
        <end position="201"/>
    </location>
</feature>
<dbReference type="Proteomes" id="UP000324222">
    <property type="component" value="Unassembled WGS sequence"/>
</dbReference>